<dbReference type="Proteomes" id="UP000019149">
    <property type="component" value="Unassembled WGS sequence"/>
</dbReference>
<protein>
    <submittedName>
        <fullName evidence="1">Uncharacterized protein</fullName>
    </submittedName>
</protein>
<evidence type="ECO:0000313" key="2">
    <source>
        <dbReference type="Proteomes" id="UP000019149"/>
    </source>
</evidence>
<organism evidence="1 2">
    <name type="scientific">Echinococcus granulosus</name>
    <name type="common">Hydatid tapeworm</name>
    <dbReference type="NCBI Taxonomy" id="6210"/>
    <lineage>
        <taxon>Eukaryota</taxon>
        <taxon>Metazoa</taxon>
        <taxon>Spiralia</taxon>
        <taxon>Lophotrochozoa</taxon>
        <taxon>Platyhelminthes</taxon>
        <taxon>Cestoda</taxon>
        <taxon>Eucestoda</taxon>
        <taxon>Cyclophyllidea</taxon>
        <taxon>Taeniidae</taxon>
        <taxon>Echinococcus</taxon>
        <taxon>Echinococcus granulosus group</taxon>
    </lineage>
</organism>
<accession>W6UDV4</accession>
<gene>
    <name evidence="1" type="ORF">EGR_06132</name>
</gene>
<dbReference type="AlphaFoldDB" id="W6UDV4"/>
<sequence>MRFPQATQCLVITVAANPPVMKMDICGVVVVASSKLVDNAPEQRIVWAVVVGTPACISIQPLNIFKREEARIQFEPNDRV</sequence>
<name>W6UDV4_ECHGR</name>
<comment type="caution">
    <text evidence="1">The sequence shown here is derived from an EMBL/GenBank/DDBJ whole genome shotgun (WGS) entry which is preliminary data.</text>
</comment>
<proteinExistence type="predicted"/>
<dbReference type="RefSeq" id="XP_024350212.1">
    <property type="nucleotide sequence ID" value="XM_024495381.1"/>
</dbReference>
<evidence type="ECO:0000313" key="1">
    <source>
        <dbReference type="EMBL" id="EUB59016.1"/>
    </source>
</evidence>
<keyword evidence="2" id="KW-1185">Reference proteome</keyword>
<dbReference type="EMBL" id="APAU02000051">
    <property type="protein sequence ID" value="EUB59016.1"/>
    <property type="molecule type" value="Genomic_DNA"/>
</dbReference>
<dbReference type="KEGG" id="egl:EGR_06132"/>
<reference evidence="1 2" key="1">
    <citation type="journal article" date="2013" name="Nat. Genet.">
        <title>The genome of the hydatid tapeworm Echinococcus granulosus.</title>
        <authorList>
            <person name="Zheng H."/>
            <person name="Zhang W."/>
            <person name="Zhang L."/>
            <person name="Zhang Z."/>
            <person name="Li J."/>
            <person name="Lu G."/>
            <person name="Zhu Y."/>
            <person name="Wang Y."/>
            <person name="Huang Y."/>
            <person name="Liu J."/>
            <person name="Kang H."/>
            <person name="Chen J."/>
            <person name="Wang L."/>
            <person name="Chen A."/>
            <person name="Yu S."/>
            <person name="Gao Z."/>
            <person name="Jin L."/>
            <person name="Gu W."/>
            <person name="Wang Z."/>
            <person name="Zhao L."/>
            <person name="Shi B."/>
            <person name="Wen H."/>
            <person name="Lin R."/>
            <person name="Jones M.K."/>
            <person name="Brejova B."/>
            <person name="Vinar T."/>
            <person name="Zhao G."/>
            <person name="McManus D.P."/>
            <person name="Chen Z."/>
            <person name="Zhou Y."/>
            <person name="Wang S."/>
        </authorList>
    </citation>
    <scope>NUCLEOTIDE SEQUENCE [LARGE SCALE GENOMIC DNA]</scope>
</reference>
<dbReference type="CTD" id="36341847"/>
<dbReference type="GeneID" id="36341847"/>